<organism evidence="2 3">
    <name type="scientific">Halonotius roseus</name>
    <dbReference type="NCBI Taxonomy" id="2511997"/>
    <lineage>
        <taxon>Archaea</taxon>
        <taxon>Methanobacteriati</taxon>
        <taxon>Methanobacteriota</taxon>
        <taxon>Stenosarchaea group</taxon>
        <taxon>Halobacteria</taxon>
        <taxon>Halobacteriales</taxon>
        <taxon>Haloferacaceae</taxon>
        <taxon>Halonotius</taxon>
    </lineage>
</organism>
<reference evidence="2 3" key="1">
    <citation type="submission" date="2019-02" db="EMBL/GenBank/DDBJ databases">
        <title>Halonotius sp. a new haloqrchaeon isolated from saline water.</title>
        <authorList>
            <person name="Duran-Viseras A."/>
            <person name="Sanchez-Porro C."/>
            <person name="Ventosa A."/>
        </authorList>
    </citation>
    <scope>NUCLEOTIDE SEQUENCE [LARGE SCALE GENOMIC DNA]</scope>
    <source>
        <strain evidence="2 3">F9-27</strain>
    </source>
</reference>
<dbReference type="AlphaFoldDB" id="A0A544QRS0"/>
<comment type="caution">
    <text evidence="2">The sequence shown here is derived from an EMBL/GenBank/DDBJ whole genome shotgun (WGS) entry which is preliminary data.</text>
</comment>
<evidence type="ECO:0000313" key="3">
    <source>
        <dbReference type="Proteomes" id="UP000315385"/>
    </source>
</evidence>
<dbReference type="Gene3D" id="3.40.50.1820">
    <property type="entry name" value="alpha/beta hydrolase"/>
    <property type="match status" value="1"/>
</dbReference>
<dbReference type="SUPFAM" id="SSF53474">
    <property type="entry name" value="alpha/beta-Hydrolases"/>
    <property type="match status" value="1"/>
</dbReference>
<dbReference type="Pfam" id="PF12697">
    <property type="entry name" value="Abhydrolase_6"/>
    <property type="match status" value="1"/>
</dbReference>
<dbReference type="RefSeq" id="WP_142442770.1">
    <property type="nucleotide sequence ID" value="NZ_SESI01000001.1"/>
</dbReference>
<keyword evidence="2" id="KW-0378">Hydrolase</keyword>
<feature type="domain" description="AB hydrolase-1" evidence="1">
    <location>
        <begin position="62"/>
        <end position="301"/>
    </location>
</feature>
<dbReference type="InterPro" id="IPR000073">
    <property type="entry name" value="AB_hydrolase_1"/>
</dbReference>
<dbReference type="PANTHER" id="PTHR46438">
    <property type="entry name" value="ALPHA/BETA-HYDROLASES SUPERFAMILY PROTEIN"/>
    <property type="match status" value="1"/>
</dbReference>
<dbReference type="EMBL" id="SESI01000001">
    <property type="protein sequence ID" value="TQQ82118.1"/>
    <property type="molecule type" value="Genomic_DNA"/>
</dbReference>
<dbReference type="PRINTS" id="PR00111">
    <property type="entry name" value="ABHYDROLASE"/>
</dbReference>
<protein>
    <submittedName>
        <fullName evidence="2">Alpha/beta hydrolase</fullName>
    </submittedName>
</protein>
<gene>
    <name evidence="2" type="ORF">EWF95_04035</name>
</gene>
<dbReference type="OrthoDB" id="194600at2157"/>
<dbReference type="InterPro" id="IPR029058">
    <property type="entry name" value="AB_hydrolase_fold"/>
</dbReference>
<dbReference type="Proteomes" id="UP000315385">
    <property type="component" value="Unassembled WGS sequence"/>
</dbReference>
<sequence>MSLRKLLAGSVFGGGVLAAVNRHLQSTATDLPPALNGEQHTYRWRGMDIAYTEAGDPENPTLVMLHGINAAGSSGEFRAVFDDLANDYHVIAPDLPGFGCSDRPPLRYSATLYTEFVGNFLAEYDEPSVIASSLSAAYTLDALASDPDLSVRDLLLICPTAIAGPEPPTQWLRELFRLPLVGAGLFNLVASKPSIRYFNADHGYYEMSKVTDDWLEYEWQTAHQPNARFAPASFISGFLNADLDLVDAIAALDVEPTILWGREAEITPLSQGRELAAEADVPLVVFDRSKLLPHVEFPAEFTTLVADQFSGAADRGDY</sequence>
<dbReference type="GO" id="GO:0016787">
    <property type="term" value="F:hydrolase activity"/>
    <property type="evidence" value="ECO:0007669"/>
    <property type="project" value="UniProtKB-KW"/>
</dbReference>
<dbReference type="PANTHER" id="PTHR46438:SF2">
    <property type="entry name" value="ALPHA_BETA-HYDROLASES SUPERFAMILY PROTEIN"/>
    <property type="match status" value="1"/>
</dbReference>
<evidence type="ECO:0000313" key="2">
    <source>
        <dbReference type="EMBL" id="TQQ82118.1"/>
    </source>
</evidence>
<name>A0A544QRS0_9EURY</name>
<evidence type="ECO:0000259" key="1">
    <source>
        <dbReference type="Pfam" id="PF12697"/>
    </source>
</evidence>
<keyword evidence="3" id="KW-1185">Reference proteome</keyword>
<accession>A0A544QRS0</accession>
<proteinExistence type="predicted"/>